<evidence type="ECO:0000256" key="3">
    <source>
        <dbReference type="ARBA" id="ARBA00022989"/>
    </source>
</evidence>
<reference evidence="7 8" key="1">
    <citation type="submission" date="2017-06" db="EMBL/GenBank/DDBJ databases">
        <title>Genome sequencing of cyanobaciteial culture collection at National Institute for Environmental Studies (NIES).</title>
        <authorList>
            <person name="Hirose Y."/>
            <person name="Shimura Y."/>
            <person name="Fujisawa T."/>
            <person name="Nakamura Y."/>
            <person name="Kawachi M."/>
        </authorList>
    </citation>
    <scope>NUCLEOTIDE SEQUENCE [LARGE SCALE GENOMIC DNA]</scope>
    <source>
        <strain evidence="7 8">NIES-2135</strain>
    </source>
</reference>
<feature type="transmembrane region" description="Helical" evidence="5">
    <location>
        <begin position="217"/>
        <end position="234"/>
    </location>
</feature>
<dbReference type="PANTHER" id="PTHR37422">
    <property type="entry name" value="TEICHURONIC ACID BIOSYNTHESIS PROTEIN TUAE"/>
    <property type="match status" value="1"/>
</dbReference>
<dbReference type="InterPro" id="IPR051533">
    <property type="entry name" value="WaaL-like"/>
</dbReference>
<organism evidence="7 8">
    <name type="scientific">Leptolyngbya boryana NIES-2135</name>
    <dbReference type="NCBI Taxonomy" id="1973484"/>
    <lineage>
        <taxon>Bacteria</taxon>
        <taxon>Bacillati</taxon>
        <taxon>Cyanobacteriota</taxon>
        <taxon>Cyanophyceae</taxon>
        <taxon>Leptolyngbyales</taxon>
        <taxon>Leptolyngbyaceae</taxon>
        <taxon>Leptolyngbya group</taxon>
        <taxon>Leptolyngbya</taxon>
    </lineage>
</organism>
<keyword evidence="3 5" id="KW-1133">Transmembrane helix</keyword>
<keyword evidence="2 5" id="KW-0812">Transmembrane</keyword>
<feature type="transmembrane region" description="Helical" evidence="5">
    <location>
        <begin position="241"/>
        <end position="261"/>
    </location>
</feature>
<dbReference type="Proteomes" id="UP000217895">
    <property type="component" value="Chromosome"/>
</dbReference>
<accession>A0A1Z4JKC3</accession>
<proteinExistence type="predicted"/>
<dbReference type="Pfam" id="PF04932">
    <property type="entry name" value="Wzy_C"/>
    <property type="match status" value="1"/>
</dbReference>
<evidence type="ECO:0000256" key="2">
    <source>
        <dbReference type="ARBA" id="ARBA00022692"/>
    </source>
</evidence>
<feature type="transmembrane region" description="Helical" evidence="5">
    <location>
        <begin position="332"/>
        <end position="353"/>
    </location>
</feature>
<name>A0A1Z4JKC3_LEPBY</name>
<feature type="transmembrane region" description="Helical" evidence="5">
    <location>
        <begin position="195"/>
        <end position="211"/>
    </location>
</feature>
<feature type="transmembrane region" description="Helical" evidence="5">
    <location>
        <begin position="129"/>
        <end position="151"/>
    </location>
</feature>
<feature type="transmembrane region" description="Helical" evidence="5">
    <location>
        <begin position="7"/>
        <end position="27"/>
    </location>
</feature>
<feature type="transmembrane region" description="Helical" evidence="5">
    <location>
        <begin position="365"/>
        <end position="383"/>
    </location>
</feature>
<sequence length="430" mass="47613">MIILNRFEAVFTVFTMLYYSSALYRILVDGLNSSGASSSSGADSNPMLLLMQLVILAVYFALSALRWRKFIPAAMKVPLCWALPLLATLSTQWSEVPDLSLRRGLLLVGATLVGVYWSIRYPLMTILRWIGWGFGFAAVGSVVFTLAFPAFGMGIDEHAGAWQGMFAQKNALSRAMILAFMTYFCLVLDRQRLRWLWWSGIAIAFALILLSTSKSGLLILGTVVACIPLFRALKTGSAPRALLWVLVALLTTSCISLVVIANAELIVAALGRDLTLTGRTGIWEVLSSKIAARPWLGYGYKGFWLDMDGESSDVWYATFFMSPNGHNGYLDLVLDLGLVGLGIFAVSFVLAVARCAVWLRVQSQPMVAVFPLLYMVYLTLSNITESSLILEPNYIFWLLYVTIVAMVQVQMPVPKRSRKLQPSLEESSYV</sequence>
<dbReference type="GO" id="GO:0016020">
    <property type="term" value="C:membrane"/>
    <property type="evidence" value="ECO:0007669"/>
    <property type="project" value="UniProtKB-SubCell"/>
</dbReference>
<dbReference type="EMBL" id="AP018203">
    <property type="protein sequence ID" value="BAY57199.1"/>
    <property type="molecule type" value="Genomic_DNA"/>
</dbReference>
<gene>
    <name evidence="7" type="ORF">NIES2135_40630</name>
</gene>
<evidence type="ECO:0000313" key="8">
    <source>
        <dbReference type="Proteomes" id="UP000217895"/>
    </source>
</evidence>
<feature type="transmembrane region" description="Helical" evidence="5">
    <location>
        <begin position="395"/>
        <end position="413"/>
    </location>
</feature>
<evidence type="ECO:0000259" key="6">
    <source>
        <dbReference type="Pfam" id="PF04932"/>
    </source>
</evidence>
<keyword evidence="8" id="KW-1185">Reference proteome</keyword>
<keyword evidence="4 5" id="KW-0472">Membrane</keyword>
<feature type="transmembrane region" description="Helical" evidence="5">
    <location>
        <begin position="171"/>
        <end position="188"/>
    </location>
</feature>
<evidence type="ECO:0000256" key="1">
    <source>
        <dbReference type="ARBA" id="ARBA00004141"/>
    </source>
</evidence>
<dbReference type="InterPro" id="IPR007016">
    <property type="entry name" value="O-antigen_ligase-rel_domated"/>
</dbReference>
<dbReference type="AlphaFoldDB" id="A0A1Z4JKC3"/>
<comment type="subcellular location">
    <subcellularLocation>
        <location evidence="1">Membrane</location>
        <topology evidence="1">Multi-pass membrane protein</topology>
    </subcellularLocation>
</comment>
<evidence type="ECO:0000256" key="4">
    <source>
        <dbReference type="ARBA" id="ARBA00023136"/>
    </source>
</evidence>
<protein>
    <submittedName>
        <fullName evidence="7">O-antigen polymerase</fullName>
    </submittedName>
</protein>
<feature type="domain" description="O-antigen ligase-related" evidence="6">
    <location>
        <begin position="201"/>
        <end position="344"/>
    </location>
</feature>
<dbReference type="PANTHER" id="PTHR37422:SF17">
    <property type="entry name" value="O-ANTIGEN LIGASE"/>
    <property type="match status" value="1"/>
</dbReference>
<feature type="transmembrane region" description="Helical" evidence="5">
    <location>
        <begin position="47"/>
        <end position="65"/>
    </location>
</feature>
<evidence type="ECO:0000256" key="5">
    <source>
        <dbReference type="SAM" id="Phobius"/>
    </source>
</evidence>
<evidence type="ECO:0000313" key="7">
    <source>
        <dbReference type="EMBL" id="BAY57199.1"/>
    </source>
</evidence>